<dbReference type="InterPro" id="IPR026956">
    <property type="entry name" value="D-ser_dehydrat-like_dom"/>
</dbReference>
<dbReference type="PANTHER" id="PTHR28004:SF8">
    <property type="entry name" value="D-SERINE DEAMINASE"/>
    <property type="match status" value="1"/>
</dbReference>
<evidence type="ECO:0000256" key="1">
    <source>
        <dbReference type="ARBA" id="ARBA00005323"/>
    </source>
</evidence>
<evidence type="ECO:0000259" key="3">
    <source>
        <dbReference type="SMART" id="SM01119"/>
    </source>
</evidence>
<reference evidence="4" key="1">
    <citation type="submission" date="2024-05" db="EMBL/GenBank/DDBJ databases">
        <title>30 novel species of actinomycetes from the DSMZ collection.</title>
        <authorList>
            <person name="Nouioui I."/>
        </authorList>
    </citation>
    <scope>NUCLEOTIDE SEQUENCE</scope>
    <source>
        <strain evidence="4">DSM 41527</strain>
    </source>
</reference>
<dbReference type="GO" id="GO:0008784">
    <property type="term" value="F:alanine racemase activity"/>
    <property type="evidence" value="ECO:0007669"/>
    <property type="project" value="UniProtKB-EC"/>
</dbReference>
<dbReference type="InterPro" id="IPR029066">
    <property type="entry name" value="PLP-binding_barrel"/>
</dbReference>
<dbReference type="EC" id="5.1.1.1" evidence="4"/>
<feature type="domain" description="D-serine dehydratase-like" evidence="3">
    <location>
        <begin position="278"/>
        <end position="372"/>
    </location>
</feature>
<dbReference type="SUPFAM" id="SSF51419">
    <property type="entry name" value="PLP-binding barrel"/>
    <property type="match status" value="1"/>
</dbReference>
<keyword evidence="4" id="KW-0413">Isomerase</keyword>
<comment type="similarity">
    <text evidence="1">Belongs to the DSD1 family.</text>
</comment>
<evidence type="ECO:0000313" key="4">
    <source>
        <dbReference type="EMBL" id="MDT0456319.1"/>
    </source>
</evidence>
<dbReference type="EMBL" id="JAVRFE010000012">
    <property type="protein sequence ID" value="MDT0456319.1"/>
    <property type="molecule type" value="Genomic_DNA"/>
</dbReference>
<dbReference type="Proteomes" id="UP001180551">
    <property type="component" value="Unassembled WGS sequence"/>
</dbReference>
<keyword evidence="2" id="KW-0456">Lyase</keyword>
<dbReference type="Gene3D" id="3.20.20.10">
    <property type="entry name" value="Alanine racemase"/>
    <property type="match status" value="1"/>
</dbReference>
<sequence>MHPHASSSPEREIRALPELRLERGALAHNVRLMAEWCREHRVELSPHIKTTMVRPIVEQQLEAGAWGVTVATARQADVARSWGVRRILVANEVIHSADLALLRHLLDETPDLELFCLIDSSTGVDLAAAALHDTHNPLRVLVDVGVPGGRTGGRSPAEAYELAAAAVKASPGILLAGVAGYEGVRPNTRDAATLAAVDAHCRMTAEVFESLAPLYETARPVFSMGGSAFPDRVVHAVAELLNRCADLPLVPVLRSGCYVTHDHGTYAQVTPLPGLRPALTVRATVLSTPETGTAVVGAGKRELPYDAGLPVVLGARSAAGAPREVRATAARIYDHHLVLTPAQGLQVGAEVDLGVSHPCSAFDRWPDITVVDEEGATCDVWHPQFR</sequence>
<dbReference type="SMART" id="SM01119">
    <property type="entry name" value="D-ser_dehydrat"/>
    <property type="match status" value="1"/>
</dbReference>
<protein>
    <submittedName>
        <fullName evidence="4">Alanine racemase</fullName>
        <ecNumber evidence="4">5.1.1.1</ecNumber>
    </submittedName>
</protein>
<dbReference type="PANTHER" id="PTHR28004">
    <property type="entry name" value="ZGC:162816-RELATED"/>
    <property type="match status" value="1"/>
</dbReference>
<dbReference type="InterPro" id="IPR001608">
    <property type="entry name" value="Ala_racemase_N"/>
</dbReference>
<dbReference type="Gene3D" id="2.40.37.20">
    <property type="entry name" value="D-serine dehydratase-like domain"/>
    <property type="match status" value="1"/>
</dbReference>
<keyword evidence="5" id="KW-1185">Reference proteome</keyword>
<comment type="caution">
    <text evidence="4">The sequence shown here is derived from an EMBL/GenBank/DDBJ whole genome shotgun (WGS) entry which is preliminary data.</text>
</comment>
<dbReference type="Pfam" id="PF14031">
    <property type="entry name" value="D-ser_dehydrat"/>
    <property type="match status" value="1"/>
</dbReference>
<dbReference type="Pfam" id="PF01168">
    <property type="entry name" value="Ala_racemase_N"/>
    <property type="match status" value="1"/>
</dbReference>
<evidence type="ECO:0000256" key="2">
    <source>
        <dbReference type="ARBA" id="ARBA00023239"/>
    </source>
</evidence>
<dbReference type="RefSeq" id="WP_311623541.1">
    <property type="nucleotide sequence ID" value="NZ_JAVRFE010000012.1"/>
</dbReference>
<gene>
    <name evidence="4" type="ORF">RM550_11275</name>
</gene>
<accession>A0ABU2T6S3</accession>
<name>A0ABU2T6S3_9ACTN</name>
<organism evidence="4 5">
    <name type="scientific">Streptomyces mooreae</name>
    <dbReference type="NCBI Taxonomy" id="3075523"/>
    <lineage>
        <taxon>Bacteria</taxon>
        <taxon>Bacillati</taxon>
        <taxon>Actinomycetota</taxon>
        <taxon>Actinomycetes</taxon>
        <taxon>Kitasatosporales</taxon>
        <taxon>Streptomycetaceae</taxon>
        <taxon>Streptomyces</taxon>
    </lineage>
</organism>
<proteinExistence type="inferred from homology"/>
<evidence type="ECO:0000313" key="5">
    <source>
        <dbReference type="Proteomes" id="UP001180551"/>
    </source>
</evidence>
<dbReference type="InterPro" id="IPR042208">
    <property type="entry name" value="D-ser_dehydrat-like_sf"/>
</dbReference>
<dbReference type="InterPro" id="IPR051466">
    <property type="entry name" value="D-amino_acid_metab_enzyme"/>
</dbReference>